<dbReference type="InterPro" id="IPR010634">
    <property type="entry name" value="DUF1223"/>
</dbReference>
<dbReference type="SUPFAM" id="SSF52833">
    <property type="entry name" value="Thioredoxin-like"/>
    <property type="match status" value="1"/>
</dbReference>
<feature type="signal peptide" evidence="1">
    <location>
        <begin position="1"/>
        <end position="23"/>
    </location>
</feature>
<comment type="caution">
    <text evidence="2">The sequence shown here is derived from an EMBL/GenBank/DDBJ whole genome shotgun (WGS) entry which is preliminary data.</text>
</comment>
<evidence type="ECO:0000313" key="3">
    <source>
        <dbReference type="Proteomes" id="UP001570417"/>
    </source>
</evidence>
<organism evidence="2 3">
    <name type="scientific">Vibrio gallaecicus</name>
    <dbReference type="NCBI Taxonomy" id="552386"/>
    <lineage>
        <taxon>Bacteria</taxon>
        <taxon>Pseudomonadati</taxon>
        <taxon>Pseudomonadota</taxon>
        <taxon>Gammaproteobacteria</taxon>
        <taxon>Vibrionales</taxon>
        <taxon>Vibrionaceae</taxon>
        <taxon>Vibrio</taxon>
    </lineage>
</organism>
<evidence type="ECO:0000256" key="1">
    <source>
        <dbReference type="SAM" id="SignalP"/>
    </source>
</evidence>
<dbReference type="Pfam" id="PF06764">
    <property type="entry name" value="DUF1223"/>
    <property type="match status" value="1"/>
</dbReference>
<dbReference type="PANTHER" id="PTHR36057:SF1">
    <property type="entry name" value="LIPOPROTEIN LIPID ATTACHMENT SITE-LIKE PROTEIN, PUTATIVE (DUF1223)-RELATED"/>
    <property type="match status" value="1"/>
</dbReference>
<dbReference type="PANTHER" id="PTHR36057">
    <property type="match status" value="1"/>
</dbReference>
<feature type="chain" id="PRO_5046633102" evidence="1">
    <location>
        <begin position="24"/>
        <end position="241"/>
    </location>
</feature>
<evidence type="ECO:0000313" key="2">
    <source>
        <dbReference type="EMBL" id="MFA0568444.1"/>
    </source>
</evidence>
<reference evidence="2 3" key="1">
    <citation type="journal article" date="2024" name="ISME J.">
        <title>Tailless and filamentous prophages are predominant in marine Vibrio.</title>
        <authorList>
            <person name="Steensen K."/>
            <person name="Seneca J."/>
            <person name="Bartlau N."/>
            <person name="Yu X.A."/>
            <person name="Hussain F.A."/>
            <person name="Polz M.F."/>
        </authorList>
    </citation>
    <scope>NUCLEOTIDE SEQUENCE [LARGE SCALE GENOMIC DNA]</scope>
    <source>
        <strain evidence="2 3">10N.222.51.A1</strain>
    </source>
</reference>
<name>A0ABV4NBT4_9VIBR</name>
<dbReference type="Proteomes" id="UP001570417">
    <property type="component" value="Unassembled WGS sequence"/>
</dbReference>
<dbReference type="EMBL" id="JBFRUW010000023">
    <property type="protein sequence ID" value="MFA0568444.1"/>
    <property type="molecule type" value="Genomic_DNA"/>
</dbReference>
<accession>A0ABV4NBT4</accession>
<dbReference type="InterPro" id="IPR036249">
    <property type="entry name" value="Thioredoxin-like_sf"/>
</dbReference>
<proteinExistence type="predicted"/>
<keyword evidence="1" id="KW-0732">Signal</keyword>
<sequence>MLRITPFLLAAKILVALPFSTVAQTWEHQGKPAQVIELFTSEGCSSCPPADQYLSEFQDKPTLWQEYIAVAYHVDYWNYLGWEDKFASASFSQKQRLYKAYGVTSGVYTPGFIVDGSEWRGYFNWLERSLPESAGNERPLLELEKQGDEYSIHYEKRGEYIAHITLLAMDEVTEVKAGENKGKLLEHDFVVLYEGNMKASSDWHFTIPERQLIAKADAVAVWLTKPGSFKPEQTVAGWIKP</sequence>
<dbReference type="RefSeq" id="WP_372265918.1">
    <property type="nucleotide sequence ID" value="NZ_JBFRUW010000023.1"/>
</dbReference>
<gene>
    <name evidence="2" type="ORF">AB4566_09155</name>
</gene>
<keyword evidence="3" id="KW-1185">Reference proteome</keyword>
<protein>
    <submittedName>
        <fullName evidence="2">DUF1223 domain-containing protein</fullName>
    </submittedName>
</protein>